<evidence type="ECO:0000256" key="7">
    <source>
        <dbReference type="ARBA" id="ARBA00023295"/>
    </source>
</evidence>
<keyword evidence="5" id="KW-0378">Hydrolase</keyword>
<evidence type="ECO:0000313" key="12">
    <source>
        <dbReference type="Proteomes" id="UP000434172"/>
    </source>
</evidence>
<evidence type="ECO:0000256" key="6">
    <source>
        <dbReference type="ARBA" id="ARBA00023180"/>
    </source>
</evidence>
<protein>
    <recommendedName>
        <fullName evidence="3">beta-galactosidase</fullName>
        <ecNumber evidence="3">3.2.1.23</ecNumber>
    </recommendedName>
</protein>
<comment type="catalytic activity">
    <reaction evidence="1">
        <text>Hydrolysis of terminal non-reducing beta-D-galactose residues in beta-D-galactosides.</text>
        <dbReference type="EC" id="3.2.1.23"/>
    </reaction>
</comment>
<dbReference type="InterPro" id="IPR037110">
    <property type="entry name" value="Betagal_dom2_sf"/>
</dbReference>
<dbReference type="EMBL" id="WOWK01000039">
    <property type="protein sequence ID" value="KAF0325056.1"/>
    <property type="molecule type" value="Genomic_DNA"/>
</dbReference>
<proteinExistence type="inferred from homology"/>
<name>A0A8H3WG13_9PEZI</name>
<dbReference type="Gene3D" id="2.60.390.10">
    <property type="entry name" value="Beta-galactosidase, domain 3"/>
    <property type="match status" value="1"/>
</dbReference>
<dbReference type="SUPFAM" id="SSF51445">
    <property type="entry name" value="(Trans)glycosidases"/>
    <property type="match status" value="1"/>
</dbReference>
<dbReference type="InterPro" id="IPR008979">
    <property type="entry name" value="Galactose-bd-like_sf"/>
</dbReference>
<evidence type="ECO:0000256" key="4">
    <source>
        <dbReference type="ARBA" id="ARBA00022729"/>
    </source>
</evidence>
<dbReference type="SMART" id="SM01029">
    <property type="entry name" value="BetaGal_dom2"/>
    <property type="match status" value="1"/>
</dbReference>
<keyword evidence="12" id="KW-1185">Reference proteome</keyword>
<feature type="signal peptide" evidence="9">
    <location>
        <begin position="1"/>
        <end position="19"/>
    </location>
</feature>
<dbReference type="SUPFAM" id="SSF49785">
    <property type="entry name" value="Galactose-binding domain-like"/>
    <property type="match status" value="2"/>
</dbReference>
<feature type="chain" id="PRO_5034486715" description="beta-galactosidase" evidence="9">
    <location>
        <begin position="20"/>
        <end position="1251"/>
    </location>
</feature>
<dbReference type="SUPFAM" id="SSF51011">
    <property type="entry name" value="Glycosyl hydrolase domain"/>
    <property type="match status" value="1"/>
</dbReference>
<evidence type="ECO:0000256" key="3">
    <source>
        <dbReference type="ARBA" id="ARBA00012756"/>
    </source>
</evidence>
<dbReference type="InterPro" id="IPR001944">
    <property type="entry name" value="Glycoside_Hdrlase_35"/>
</dbReference>
<reference evidence="11 12" key="1">
    <citation type="submission" date="2019-12" db="EMBL/GenBank/DDBJ databases">
        <title>A genome sequence resource for the geographically widespread anthracnose pathogen Colletotrichum asianum.</title>
        <authorList>
            <person name="Meng Y."/>
        </authorList>
    </citation>
    <scope>NUCLEOTIDE SEQUENCE [LARGE SCALE GENOMIC DNA]</scope>
    <source>
        <strain evidence="11 12">ICMP 18580</strain>
    </source>
</reference>
<dbReference type="PANTHER" id="PTHR23421">
    <property type="entry name" value="BETA-GALACTOSIDASE RELATED"/>
    <property type="match status" value="1"/>
</dbReference>
<dbReference type="Pfam" id="PF01301">
    <property type="entry name" value="Glyco_hydro_35"/>
    <property type="match status" value="1"/>
</dbReference>
<comment type="similarity">
    <text evidence="2 8">Belongs to the glycosyl hydrolase 35 family.</text>
</comment>
<dbReference type="InterPro" id="IPR025972">
    <property type="entry name" value="BetaGal_dom3"/>
</dbReference>
<sequence length="1251" mass="137573">MQLSIFALGLLSFFGGSQAADDDTWPIKQTPYTDAVQWDHYSFIINGQRKFLFGGEMHPFRIPIPQLWEDVIEKMKAMGMNSMSFYSHWGYHEPLDGELDFSSGAHDLGLLLEYSKKHGIFVTPRPGPYINGELNAGGFPLWITTGAYGKLRSNGTSYTDAWYGYMSSVAELVAPYQIHKNGTVINFQIENEYPQQWTNQNEKIPNYDSVDYMEDLKAVAVNNGIEIPLTHNDISGYISWASDYDTVGAGGNVDVHGYDSYPLCWSCNPDQCSSGSSGDWVLLDYQPDFQRSSPSNPMFSPEFQGGKVVPIAGYPNGCADTVGADFRNLYYRHNIDQRMTAFILYMTYGGTSWGWLGVPFLGTSYDYSAPIAEDRSLRDSFYEIKNLALFTRVAQDLAKTNRIGSGSNYTTNPSVYATELHNPDTDARFYVVRHTDSKSDELVTFQLNVNTSAGPLTVPQIAPATSLIGHVAKILVTDFPIGQNKLLYSTAEVFTYAVMDEKPTLVLWVHSDESGEVCFTGPHQGKLQTCDGCSDVQFNVTEHGTILKFTQGPGLSVAFVGDTRVIMVDRSGAYSMFAPTLTNDPLTPVNETVLVHGPSLVRGAQISSDVITITGDTIEDAPLEVFAPSNVKKITWNGKPVDTKPTPHGSLIGRIPGPPKIELPSLGPWKVQDSLPEVLDDYSDDGVAWVIADHQTTKNSKNDATIPYLYTDDYGFHTGSFIYRGRFTGLADGVSLTLYGGQAFGFSVYLNGRFLEAFPGSPGTKVASGTLLLDFPADTLLQNTTNVLTVIQDNSGHDQGAGGALSIRGILNATLVGSEGFDSWKLTGTAGRSEGEILDPVRGAYNEGGWTAERLGWHLPGFDDSNWPTASPSEGFDNATVRFYRTTVPLSIPAGVDLSVQFELSTPGGNSTTRALLFVNGYQYGRFSPYVNSATRFPVHPGILNFNGDNVIGVLVWAQSSNGTSVGVDWNITESRASSLDTQFDSKDLQPTWVEERLRQRHTHEIVGGIGHHKDRTGPASLVTPLYTPLEAFIDRRNPRPISLNFGFNRFRWPAFAPLDEIKILRDLANAESVQDPYQVQSEDGTSSLHPIASELYTNPPISSLKASIDILDHYGSRDAWEDLHTVGRPEDDTEVPCECCDRMPYRPPEPLVIRATSNAGVTIGDIVSQVNKYVNDLREDVLEALDAVGEYAGQRSPGHSFWIDFCVNNIGIEETRSSGELKKAWKESANAMRGFPSGLQFQEMKNPLQG</sequence>
<evidence type="ECO:0000256" key="1">
    <source>
        <dbReference type="ARBA" id="ARBA00001412"/>
    </source>
</evidence>
<dbReference type="OrthoDB" id="1657402at2759"/>
<dbReference type="InterPro" id="IPR031330">
    <property type="entry name" value="Gly_Hdrlase_35_cat"/>
</dbReference>
<dbReference type="Pfam" id="PF10435">
    <property type="entry name" value="BetaGal_dom2"/>
    <property type="match status" value="1"/>
</dbReference>
<dbReference type="FunFam" id="2.102.20.10:FF:000001">
    <property type="entry name" value="Beta-galactosidase A"/>
    <property type="match status" value="1"/>
</dbReference>
<evidence type="ECO:0000256" key="8">
    <source>
        <dbReference type="RuleBase" id="RU003679"/>
    </source>
</evidence>
<dbReference type="Gene3D" id="2.60.120.260">
    <property type="entry name" value="Galactose-binding domain-like"/>
    <property type="match status" value="2"/>
</dbReference>
<dbReference type="Pfam" id="PF13364">
    <property type="entry name" value="BetaGal_ABD2"/>
    <property type="match status" value="2"/>
</dbReference>
<comment type="caution">
    <text evidence="11">The sequence shown here is derived from an EMBL/GenBank/DDBJ whole genome shotgun (WGS) entry which is preliminary data.</text>
</comment>
<keyword evidence="4 9" id="KW-0732">Signal</keyword>
<keyword evidence="6" id="KW-0325">Glycoprotein</keyword>
<evidence type="ECO:0000259" key="10">
    <source>
        <dbReference type="SMART" id="SM01029"/>
    </source>
</evidence>
<dbReference type="InterPro" id="IPR036833">
    <property type="entry name" value="BetaGal_dom3_sf"/>
</dbReference>
<dbReference type="Gene3D" id="3.20.20.80">
    <property type="entry name" value="Glycosidases"/>
    <property type="match status" value="1"/>
</dbReference>
<dbReference type="PRINTS" id="PR00742">
    <property type="entry name" value="GLHYDRLASE35"/>
</dbReference>
<dbReference type="EC" id="3.2.1.23" evidence="3"/>
<dbReference type="Proteomes" id="UP000434172">
    <property type="component" value="Unassembled WGS sequence"/>
</dbReference>
<evidence type="ECO:0000256" key="9">
    <source>
        <dbReference type="SAM" id="SignalP"/>
    </source>
</evidence>
<evidence type="ECO:0000313" key="11">
    <source>
        <dbReference type="EMBL" id="KAF0325056.1"/>
    </source>
</evidence>
<evidence type="ECO:0000256" key="2">
    <source>
        <dbReference type="ARBA" id="ARBA00009809"/>
    </source>
</evidence>
<dbReference type="InterPro" id="IPR017853">
    <property type="entry name" value="GH"/>
</dbReference>
<dbReference type="Pfam" id="PF13363">
    <property type="entry name" value="BetaGal_dom3"/>
    <property type="match status" value="1"/>
</dbReference>
<dbReference type="InterPro" id="IPR025300">
    <property type="entry name" value="BetaGal_jelly_roll_dom"/>
</dbReference>
<dbReference type="InterPro" id="IPR018954">
    <property type="entry name" value="Betagal_dom2"/>
</dbReference>
<dbReference type="Gene3D" id="2.102.20.10">
    <property type="entry name" value="Beta-galactosidase, domain 2"/>
    <property type="match status" value="1"/>
</dbReference>
<gene>
    <name evidence="11" type="ORF">GQ607_007677</name>
</gene>
<dbReference type="GO" id="GO:0005975">
    <property type="term" value="P:carbohydrate metabolic process"/>
    <property type="evidence" value="ECO:0007669"/>
    <property type="project" value="InterPro"/>
</dbReference>
<organism evidence="11 12">
    <name type="scientific">Colletotrichum asianum</name>
    <dbReference type="NCBI Taxonomy" id="702518"/>
    <lineage>
        <taxon>Eukaryota</taxon>
        <taxon>Fungi</taxon>
        <taxon>Dikarya</taxon>
        <taxon>Ascomycota</taxon>
        <taxon>Pezizomycotina</taxon>
        <taxon>Sordariomycetes</taxon>
        <taxon>Hypocreomycetidae</taxon>
        <taxon>Glomerellales</taxon>
        <taxon>Glomerellaceae</taxon>
        <taxon>Colletotrichum</taxon>
        <taxon>Colletotrichum gloeosporioides species complex</taxon>
    </lineage>
</organism>
<keyword evidence="7" id="KW-0326">Glycosidase</keyword>
<dbReference type="GO" id="GO:0004565">
    <property type="term" value="F:beta-galactosidase activity"/>
    <property type="evidence" value="ECO:0007669"/>
    <property type="project" value="UniProtKB-EC"/>
</dbReference>
<dbReference type="SUPFAM" id="SSF117100">
    <property type="entry name" value="Beta-galactosidase LacA, domain 3"/>
    <property type="match status" value="1"/>
</dbReference>
<feature type="domain" description="Beta-galactosidase" evidence="10">
    <location>
        <begin position="396"/>
        <end position="576"/>
    </location>
</feature>
<dbReference type="AlphaFoldDB" id="A0A8H3WG13"/>
<evidence type="ECO:0000256" key="5">
    <source>
        <dbReference type="ARBA" id="ARBA00022801"/>
    </source>
</evidence>
<accession>A0A8H3WG13</accession>